<reference evidence="1 2" key="1">
    <citation type="submission" date="2019-07" db="EMBL/GenBank/DDBJ databases">
        <title>Whole genome shotgun sequence of Empedobacter brevis NBRC 14943.</title>
        <authorList>
            <person name="Hosoyama A."/>
            <person name="Uohara A."/>
            <person name="Ohji S."/>
            <person name="Ichikawa N."/>
        </authorList>
    </citation>
    <scope>NUCLEOTIDE SEQUENCE [LARGE SCALE GENOMIC DNA]</scope>
    <source>
        <strain evidence="1 2">NBRC 14943</strain>
    </source>
</reference>
<dbReference type="GeneID" id="84651134"/>
<sequence>MHNSIPIIKDGLKFTPLYFYNTFLKELADYYRNNKGEIIEFVLFEKGDKDIYNAIYSIDPISIPLLLSIIEQLSKFHKSPLKLHLHNNHATSSVLEFLFKINFFKIIGPIQSPNFISSNILEYDEEYLGWFKGKDPRKDHMIRLYDKKQFPEIDFETTPDIELRDQVNSLTSYKVIEHFSNLLQDSHVNQNKYITILAELITNGVIHSKSTTYAMMFSDKYQTKFSISDNGIGLFKSLQNKQENLPYYYNGEELKDAINKDEHKFNSIYLDNLLNIFEVLFYSSLKERRGLFDLMVNVVVNGNGYFRLHTEYSQIIISNRIFNFINSISEIREQIFDYHQIFELDNEEEYKRLLVIQKLKDNMKYEFIQFITNTLNYYSNETRYSSIRFFPVKFKGVHIEVEIPK</sequence>
<accession>A0A511NH00</accession>
<gene>
    <name evidence="1" type="ORF">EB1_17370</name>
</gene>
<dbReference type="STRING" id="1218108.GCA_000382425_03076"/>
<dbReference type="Proteomes" id="UP000321245">
    <property type="component" value="Unassembled WGS sequence"/>
</dbReference>
<dbReference type="OrthoDB" id="1223530at2"/>
<organism evidence="1 2">
    <name type="scientific">Empedobacter brevis NBRC 14943 = ATCC 43319</name>
    <dbReference type="NCBI Taxonomy" id="1218108"/>
    <lineage>
        <taxon>Bacteria</taxon>
        <taxon>Pseudomonadati</taxon>
        <taxon>Bacteroidota</taxon>
        <taxon>Flavobacteriia</taxon>
        <taxon>Flavobacteriales</taxon>
        <taxon>Weeksellaceae</taxon>
        <taxon>Empedobacter</taxon>
    </lineage>
</organism>
<keyword evidence="2" id="KW-1185">Reference proteome</keyword>
<proteinExistence type="predicted"/>
<dbReference type="EMBL" id="BJXC01000010">
    <property type="protein sequence ID" value="GEM51947.1"/>
    <property type="molecule type" value="Genomic_DNA"/>
</dbReference>
<name>A0A511NH00_9FLAO</name>
<dbReference type="RefSeq" id="WP_019976547.1">
    <property type="nucleotide sequence ID" value="NZ_BJXC01000010.1"/>
</dbReference>
<evidence type="ECO:0000313" key="1">
    <source>
        <dbReference type="EMBL" id="GEM51947.1"/>
    </source>
</evidence>
<protein>
    <submittedName>
        <fullName evidence="1">Uncharacterized protein</fullName>
    </submittedName>
</protein>
<comment type="caution">
    <text evidence="1">The sequence shown here is derived from an EMBL/GenBank/DDBJ whole genome shotgun (WGS) entry which is preliminary data.</text>
</comment>
<evidence type="ECO:0000313" key="2">
    <source>
        <dbReference type="Proteomes" id="UP000321245"/>
    </source>
</evidence>
<dbReference type="AlphaFoldDB" id="A0A511NH00"/>